<dbReference type="EMBL" id="JAMYWD010000001">
    <property type="protein sequence ID" value="KAJ4981628.1"/>
    <property type="molecule type" value="Genomic_DNA"/>
</dbReference>
<keyword evidence="1" id="KW-0472">Membrane</keyword>
<keyword evidence="3" id="KW-1185">Reference proteome</keyword>
<organism evidence="2 3">
    <name type="scientific">Protea cynaroides</name>
    <dbReference type="NCBI Taxonomy" id="273540"/>
    <lineage>
        <taxon>Eukaryota</taxon>
        <taxon>Viridiplantae</taxon>
        <taxon>Streptophyta</taxon>
        <taxon>Embryophyta</taxon>
        <taxon>Tracheophyta</taxon>
        <taxon>Spermatophyta</taxon>
        <taxon>Magnoliopsida</taxon>
        <taxon>Proteales</taxon>
        <taxon>Proteaceae</taxon>
        <taxon>Protea</taxon>
    </lineage>
</organism>
<sequence>MMHRVSDLTEWRSGLTRHEVVPASQMETFAAGELSWTDVDRVLAVIQDHGLDRGIKDESAIRGNGVIDARWCLRRLLIPDPASNGAKKDAGSMIREPSVFVALGMLAGLMASSMILAELPSISGISIMILQGGDGSFKEDLHIDNGNWALLD</sequence>
<keyword evidence="1" id="KW-0812">Transmembrane</keyword>
<keyword evidence="1" id="KW-1133">Transmembrane helix</keyword>
<evidence type="ECO:0000313" key="3">
    <source>
        <dbReference type="Proteomes" id="UP001141806"/>
    </source>
</evidence>
<accession>A0A9Q0R344</accession>
<evidence type="ECO:0000256" key="1">
    <source>
        <dbReference type="SAM" id="Phobius"/>
    </source>
</evidence>
<proteinExistence type="predicted"/>
<gene>
    <name evidence="2" type="ORF">NE237_032465</name>
</gene>
<protein>
    <submittedName>
        <fullName evidence="2">Uncharacterized protein</fullName>
    </submittedName>
</protein>
<name>A0A9Q0R344_9MAGN</name>
<evidence type="ECO:0000313" key="2">
    <source>
        <dbReference type="EMBL" id="KAJ4981628.1"/>
    </source>
</evidence>
<dbReference type="Proteomes" id="UP001141806">
    <property type="component" value="Unassembled WGS sequence"/>
</dbReference>
<dbReference type="AlphaFoldDB" id="A0A9Q0R344"/>
<comment type="caution">
    <text evidence="2">The sequence shown here is derived from an EMBL/GenBank/DDBJ whole genome shotgun (WGS) entry which is preliminary data.</text>
</comment>
<feature type="transmembrane region" description="Helical" evidence="1">
    <location>
        <begin position="97"/>
        <end position="117"/>
    </location>
</feature>
<reference evidence="2" key="1">
    <citation type="journal article" date="2023" name="Plant J.">
        <title>The genome of the king protea, Protea cynaroides.</title>
        <authorList>
            <person name="Chang J."/>
            <person name="Duong T.A."/>
            <person name="Schoeman C."/>
            <person name="Ma X."/>
            <person name="Roodt D."/>
            <person name="Barker N."/>
            <person name="Li Z."/>
            <person name="Van de Peer Y."/>
            <person name="Mizrachi E."/>
        </authorList>
    </citation>
    <scope>NUCLEOTIDE SEQUENCE</scope>
    <source>
        <tissue evidence="2">Young leaves</tissue>
    </source>
</reference>